<accession>A0A2W1K6X6</accession>
<keyword evidence="4" id="KW-1185">Reference proteome</keyword>
<feature type="chain" id="PRO_5015904515" evidence="1">
    <location>
        <begin position="26"/>
        <end position="200"/>
    </location>
</feature>
<dbReference type="SUPFAM" id="SSF51261">
    <property type="entry name" value="Duplicated hybrid motif"/>
    <property type="match status" value="1"/>
</dbReference>
<dbReference type="RefSeq" id="WP_110984239.1">
    <property type="nucleotide sequence ID" value="NZ_CAWNWM010000001.1"/>
</dbReference>
<dbReference type="EC" id="3.4.24.-" evidence="3"/>
<reference evidence="3 4" key="1">
    <citation type="journal article" date="2018" name="Sci. Rep.">
        <title>A novel species of the marine cyanobacterium Acaryochloris with a unique pigment content and lifestyle.</title>
        <authorList>
            <person name="Partensky F."/>
            <person name="Six C."/>
            <person name="Ratin M."/>
            <person name="Garczarek L."/>
            <person name="Vaulot D."/>
            <person name="Probert I."/>
            <person name="Calteau A."/>
            <person name="Gourvil P."/>
            <person name="Marie D."/>
            <person name="Grebert T."/>
            <person name="Bouchier C."/>
            <person name="Le Panse S."/>
            <person name="Gachenot M."/>
            <person name="Rodriguez F."/>
            <person name="Garrido J.L."/>
        </authorList>
    </citation>
    <scope>NUCLEOTIDE SEQUENCE [LARGE SCALE GENOMIC DNA]</scope>
    <source>
        <strain evidence="3 4">RCC1774</strain>
    </source>
</reference>
<dbReference type="Gene3D" id="2.70.70.10">
    <property type="entry name" value="Glucose Permease (Domain IIA)"/>
    <property type="match status" value="1"/>
</dbReference>
<organism evidence="3 4">
    <name type="scientific">Acaryochloris thomasi RCC1774</name>
    <dbReference type="NCBI Taxonomy" id="1764569"/>
    <lineage>
        <taxon>Bacteria</taxon>
        <taxon>Bacillati</taxon>
        <taxon>Cyanobacteriota</taxon>
        <taxon>Cyanophyceae</taxon>
        <taxon>Acaryochloridales</taxon>
        <taxon>Acaryochloridaceae</taxon>
        <taxon>Acaryochloris</taxon>
        <taxon>Acaryochloris thomasi</taxon>
    </lineage>
</organism>
<dbReference type="PANTHER" id="PTHR21666">
    <property type="entry name" value="PEPTIDASE-RELATED"/>
    <property type="match status" value="1"/>
</dbReference>
<dbReference type="AlphaFoldDB" id="A0A2W1K6X6"/>
<dbReference type="Pfam" id="PF01551">
    <property type="entry name" value="Peptidase_M23"/>
    <property type="match status" value="1"/>
</dbReference>
<dbReference type="PANTHER" id="PTHR21666:SF293">
    <property type="entry name" value="SLL1488 PROTEIN"/>
    <property type="match status" value="1"/>
</dbReference>
<feature type="domain" description="M23ase beta-sheet core" evidence="2">
    <location>
        <begin position="72"/>
        <end position="181"/>
    </location>
</feature>
<evidence type="ECO:0000256" key="1">
    <source>
        <dbReference type="SAM" id="SignalP"/>
    </source>
</evidence>
<comment type="caution">
    <text evidence="3">The sequence shown here is derived from an EMBL/GenBank/DDBJ whole genome shotgun (WGS) entry which is preliminary data.</text>
</comment>
<evidence type="ECO:0000313" key="4">
    <source>
        <dbReference type="Proteomes" id="UP000248857"/>
    </source>
</evidence>
<dbReference type="InterPro" id="IPR016047">
    <property type="entry name" value="M23ase_b-sheet_dom"/>
</dbReference>
<dbReference type="InterPro" id="IPR050570">
    <property type="entry name" value="Cell_wall_metabolism_enzyme"/>
</dbReference>
<dbReference type="GO" id="GO:0004222">
    <property type="term" value="F:metalloendopeptidase activity"/>
    <property type="evidence" value="ECO:0007669"/>
    <property type="project" value="TreeGrafter"/>
</dbReference>
<gene>
    <name evidence="3" type="primary">mepM_1</name>
    <name evidence="3" type="ORF">C1752_00257</name>
</gene>
<feature type="signal peptide" evidence="1">
    <location>
        <begin position="1"/>
        <end position="25"/>
    </location>
</feature>
<name>A0A2W1K6X6_9CYAN</name>
<evidence type="ECO:0000259" key="2">
    <source>
        <dbReference type="Pfam" id="PF01551"/>
    </source>
</evidence>
<proteinExistence type="predicted"/>
<dbReference type="EMBL" id="PQWO01000001">
    <property type="protein sequence ID" value="PZD75317.1"/>
    <property type="molecule type" value="Genomic_DNA"/>
</dbReference>
<sequence length="200" mass="21834">MKRNRCLSMIGASILALGLAPNAGIAQREPNQIAASSQTIWRNGSFPVENFQRYSSAFGYRRSATGGYSREFHSGLDFAAPKGSYIRSWWSGRVKKVTSVGACGTAVWIQSGDWTHVYCHLQGFATASGGRRIIDRGSGVEIREGQTIKAGQRLGRVGLTGRTTGAHLHWTLKYKGKFVDPAVVLRAMHTAQSGNRIFSQ</sequence>
<protein>
    <submittedName>
        <fullName evidence="3">Murein DD-endopeptidase MepM</fullName>
        <ecNumber evidence="3">3.4.24.-</ecNumber>
    </submittedName>
</protein>
<evidence type="ECO:0000313" key="3">
    <source>
        <dbReference type="EMBL" id="PZD75317.1"/>
    </source>
</evidence>
<dbReference type="Proteomes" id="UP000248857">
    <property type="component" value="Unassembled WGS sequence"/>
</dbReference>
<dbReference type="InterPro" id="IPR011055">
    <property type="entry name" value="Dup_hybrid_motif"/>
</dbReference>
<dbReference type="CDD" id="cd12797">
    <property type="entry name" value="M23_peptidase"/>
    <property type="match status" value="1"/>
</dbReference>
<keyword evidence="1" id="KW-0732">Signal</keyword>
<keyword evidence="3" id="KW-0378">Hydrolase</keyword>
<dbReference type="OrthoDB" id="507840at2"/>